<dbReference type="InterPro" id="IPR001680">
    <property type="entry name" value="WD40_rpt"/>
</dbReference>
<keyword evidence="4" id="KW-0677">Repeat</keyword>
<dbReference type="SUPFAM" id="SSF50998">
    <property type="entry name" value="Quinoprotein alcohol dehydrogenase-like"/>
    <property type="match status" value="1"/>
</dbReference>
<feature type="repeat" description="WD" evidence="7">
    <location>
        <begin position="238"/>
        <end position="270"/>
    </location>
</feature>
<proteinExistence type="inferred from homology"/>
<evidence type="ECO:0000256" key="7">
    <source>
        <dbReference type="PROSITE-ProRule" id="PRU00221"/>
    </source>
</evidence>
<dbReference type="PANTHER" id="PTHR19918">
    <property type="entry name" value="CELL DIVISION CYCLE 20 CDC20 FIZZY -RELATED"/>
    <property type="match status" value="1"/>
</dbReference>
<comment type="caution">
    <text evidence="11">The sequence shown here is derived from an EMBL/GenBank/DDBJ whole genome shotgun (WGS) entry which is preliminary data.</text>
</comment>
<keyword evidence="12" id="KW-1185">Reference proteome</keyword>
<dbReference type="Proteomes" id="UP000252519">
    <property type="component" value="Unassembled WGS sequence"/>
</dbReference>
<dbReference type="GO" id="GO:0031145">
    <property type="term" value="P:anaphase-promoting complex-dependent catabolic process"/>
    <property type="evidence" value="ECO:0007669"/>
    <property type="project" value="TreeGrafter"/>
</dbReference>
<feature type="compositionally biased region" description="Basic and acidic residues" evidence="9">
    <location>
        <begin position="802"/>
        <end position="812"/>
    </location>
</feature>
<evidence type="ECO:0000256" key="1">
    <source>
        <dbReference type="ARBA" id="ARBA00006445"/>
    </source>
</evidence>
<dbReference type="InterPro" id="IPR056150">
    <property type="entry name" value="WD40_CDC20-Fz"/>
</dbReference>
<evidence type="ECO:0000256" key="9">
    <source>
        <dbReference type="SAM" id="MobiDB-lite"/>
    </source>
</evidence>
<evidence type="ECO:0000256" key="4">
    <source>
        <dbReference type="ARBA" id="ARBA00022737"/>
    </source>
</evidence>
<feature type="region of interest" description="Disordered" evidence="9">
    <location>
        <begin position="25"/>
        <end position="67"/>
    </location>
</feature>
<evidence type="ECO:0000256" key="6">
    <source>
        <dbReference type="ARBA" id="ARBA00023306"/>
    </source>
</evidence>
<feature type="compositionally biased region" description="Polar residues" evidence="9">
    <location>
        <begin position="96"/>
        <end position="113"/>
    </location>
</feature>
<feature type="coiled-coil region" evidence="8">
    <location>
        <begin position="855"/>
        <end position="905"/>
    </location>
</feature>
<evidence type="ECO:0000259" key="10">
    <source>
        <dbReference type="Pfam" id="PF24807"/>
    </source>
</evidence>
<dbReference type="GO" id="GO:0010997">
    <property type="term" value="F:anaphase-promoting complex binding"/>
    <property type="evidence" value="ECO:0007669"/>
    <property type="project" value="InterPro"/>
</dbReference>
<reference evidence="11 12" key="1">
    <citation type="submission" date="2014-10" db="EMBL/GenBank/DDBJ databases">
        <title>Draft genome of the hookworm Ancylostoma caninum.</title>
        <authorList>
            <person name="Mitreva M."/>
        </authorList>
    </citation>
    <scope>NUCLEOTIDE SEQUENCE [LARGE SCALE GENOMIC DNA]</scope>
    <source>
        <strain evidence="11 12">Baltimore</strain>
    </source>
</reference>
<keyword evidence="3" id="KW-0132">Cell division</keyword>
<dbReference type="GO" id="GO:1990757">
    <property type="term" value="F:ubiquitin ligase activator activity"/>
    <property type="evidence" value="ECO:0007669"/>
    <property type="project" value="TreeGrafter"/>
</dbReference>
<sequence>MSQVFRDSTNKTPVSMMRDLTIRKNSASGGRKLSQNGSCFSMNGTSKSQKGLRRRDLTPSRAFGGGSITSGLGGDRYVAMRKSEHDLELTNYLMQQPPDSTFNTSNSAPTSPAKNYEQEQMKRMMRVKSVGSLTDAGEDDRILCYKKNMAPLPAIGHLNQAKVLYSACVQPSSAVKKSTRFIPQHPERVLDAPEFKDDYYMNVIDWSSAGIVAVALSCTLYLWNADSGEIQVLFELDESNEMNLITSVKWSADGKFLAVGFKDGSLKLYDPHRTVPPNGKLELRTMKPPRQSRNGVLGWRGAVVSAGYQSGQIIHHDVRVAKHITGIWDGHEREVVGLHWSPNQTKLATGSGDNTVRVWDEGRLGSSTTESLFVLDDHVGSVRAVQFSNYKTSLLATGGGMQCKAIKLWNVNSGELLKSIDTGAAVNGIIFNSDYKEMMSAHACGKLVIWKHPNYNEIAKLSGHAPERAISIVQSPCGQFVMTAGGDEALRTWHPFKVHFGYKRIVEVELLLCPLAGSLLKASKRGVASFAVMDLVQTILNFEAAAGLKKKEPLCGKRCTKSWEQTSPGRSMETDSIDAADSTVTIASTLADTRDAKLRDKIAFVRAIAKRQDIIFCDAVNSKTKEEAWREVAKEVEDLGLKSFAGKTWMRMRDHDWQYVRRHALARSENSHKPSGKLGELDQLVLGIVNKFNVRLSNDYHVEQMLFDMITEDSELVEVNSRAQHPEVKLEPLPSTSSEAPVASVVASPLSQLVALPPSSIATQPLKPEPPAASGSNTTLKPKGAEACIILPSAGDSTESPLPHDCDHSKRSSVDGTVQLSVSPVENVNSIPHVPAKRPRTGELSNVSDCGIDENAVFLRRRRELELRRMELENEKLEREIQSLVNQEKRAKELHNIELRRLRLQMVMMGADLLQEPQREE</sequence>
<dbReference type="PANTHER" id="PTHR19918:SF8">
    <property type="entry name" value="FI02843P"/>
    <property type="match status" value="1"/>
</dbReference>
<keyword evidence="6" id="KW-0131">Cell cycle</keyword>
<dbReference type="SMART" id="SM00320">
    <property type="entry name" value="WD40"/>
    <property type="match status" value="6"/>
</dbReference>
<feature type="region of interest" description="Disordered" evidence="9">
    <location>
        <begin position="96"/>
        <end position="117"/>
    </location>
</feature>
<protein>
    <submittedName>
        <fullName evidence="11">WD domain, G-beta repeat protein</fullName>
    </submittedName>
</protein>
<dbReference type="InterPro" id="IPR015943">
    <property type="entry name" value="WD40/YVTN_repeat-like_dom_sf"/>
</dbReference>
<dbReference type="GO" id="GO:0005680">
    <property type="term" value="C:anaphase-promoting complex"/>
    <property type="evidence" value="ECO:0007669"/>
    <property type="project" value="TreeGrafter"/>
</dbReference>
<feature type="repeat" description="WD" evidence="7">
    <location>
        <begin position="328"/>
        <end position="360"/>
    </location>
</feature>
<dbReference type="PROSITE" id="PS50294">
    <property type="entry name" value="WD_REPEATS_REGION"/>
    <property type="match status" value="1"/>
</dbReference>
<keyword evidence="5" id="KW-0498">Mitosis</keyword>
<dbReference type="InterPro" id="IPR011047">
    <property type="entry name" value="Quinoprotein_ADH-like_sf"/>
</dbReference>
<evidence type="ECO:0000256" key="2">
    <source>
        <dbReference type="ARBA" id="ARBA00022574"/>
    </source>
</evidence>
<evidence type="ECO:0000313" key="12">
    <source>
        <dbReference type="Proteomes" id="UP000252519"/>
    </source>
</evidence>
<feature type="region of interest" description="Disordered" evidence="9">
    <location>
        <begin position="793"/>
        <end position="812"/>
    </location>
</feature>
<feature type="compositionally biased region" description="Polar residues" evidence="9">
    <location>
        <begin position="25"/>
        <end position="49"/>
    </location>
</feature>
<evidence type="ECO:0000313" key="11">
    <source>
        <dbReference type="EMBL" id="RCN49414.1"/>
    </source>
</evidence>
<dbReference type="Gene3D" id="2.130.10.10">
    <property type="entry name" value="YVTN repeat-like/Quinoprotein amine dehydrogenase"/>
    <property type="match status" value="1"/>
</dbReference>
<organism evidence="11 12">
    <name type="scientific">Ancylostoma caninum</name>
    <name type="common">Dog hookworm</name>
    <dbReference type="NCBI Taxonomy" id="29170"/>
    <lineage>
        <taxon>Eukaryota</taxon>
        <taxon>Metazoa</taxon>
        <taxon>Ecdysozoa</taxon>
        <taxon>Nematoda</taxon>
        <taxon>Chromadorea</taxon>
        <taxon>Rhabditida</taxon>
        <taxon>Rhabditina</taxon>
        <taxon>Rhabditomorpha</taxon>
        <taxon>Strongyloidea</taxon>
        <taxon>Ancylostomatidae</taxon>
        <taxon>Ancylostomatinae</taxon>
        <taxon>Ancylostoma</taxon>
    </lineage>
</organism>
<evidence type="ECO:0000256" key="8">
    <source>
        <dbReference type="SAM" id="Coils"/>
    </source>
</evidence>
<dbReference type="InterPro" id="IPR033010">
    <property type="entry name" value="Cdc20/Fizzy"/>
</dbReference>
<evidence type="ECO:0000256" key="3">
    <source>
        <dbReference type="ARBA" id="ARBA00022618"/>
    </source>
</evidence>
<dbReference type="EMBL" id="JOJR01000034">
    <property type="protein sequence ID" value="RCN49414.1"/>
    <property type="molecule type" value="Genomic_DNA"/>
</dbReference>
<feature type="region of interest" description="Disordered" evidence="9">
    <location>
        <begin position="761"/>
        <end position="781"/>
    </location>
</feature>
<keyword evidence="2 7" id="KW-0853">WD repeat</keyword>
<accession>A0A368GYL1</accession>
<feature type="domain" description="CDC20/Fizzy WD40" evidence="10">
    <location>
        <begin position="190"/>
        <end position="493"/>
    </location>
</feature>
<dbReference type="STRING" id="29170.A0A368GYL1"/>
<keyword evidence="8" id="KW-0175">Coiled coil</keyword>
<evidence type="ECO:0000256" key="5">
    <source>
        <dbReference type="ARBA" id="ARBA00022776"/>
    </source>
</evidence>
<comment type="similarity">
    <text evidence="1">Belongs to the WD repeat CDC20/Fizzy family.</text>
</comment>
<dbReference type="GO" id="GO:0051301">
    <property type="term" value="P:cell division"/>
    <property type="evidence" value="ECO:0007669"/>
    <property type="project" value="UniProtKB-KW"/>
</dbReference>
<dbReference type="GO" id="GO:1905786">
    <property type="term" value="P:positive regulation of anaphase-promoting complex-dependent catabolic process"/>
    <property type="evidence" value="ECO:0007669"/>
    <property type="project" value="TreeGrafter"/>
</dbReference>
<name>A0A368GYL1_ANCCA</name>
<dbReference type="Pfam" id="PF24807">
    <property type="entry name" value="WD40_CDC20-Fz"/>
    <property type="match status" value="1"/>
</dbReference>
<dbReference type="AlphaFoldDB" id="A0A368GYL1"/>
<dbReference type="PROSITE" id="PS50082">
    <property type="entry name" value="WD_REPEATS_2"/>
    <property type="match status" value="2"/>
</dbReference>
<dbReference type="OrthoDB" id="10263272at2759"/>
<gene>
    <name evidence="11" type="ORF">ANCCAN_04499</name>
</gene>